<evidence type="ECO:0000313" key="3">
    <source>
        <dbReference type="RefSeq" id="XP_034252672.1"/>
    </source>
</evidence>
<dbReference type="AlphaFoldDB" id="A0A6P9A467"/>
<proteinExistence type="predicted"/>
<dbReference type="Proteomes" id="UP000515158">
    <property type="component" value="Unplaced"/>
</dbReference>
<gene>
    <name evidence="3" type="primary">LOC117652102</name>
</gene>
<sequence>MAKMTLSTVSLALAFGVLALAAAASAHDPGEVQCADETARTVISTMGGRSRIMTLLMNYIKCLQRSSNELYKLCNEILVEMANCTSKHDIFDVIKCMSMETPAKKISAMVIKTMDVFKCALE</sequence>
<keyword evidence="2" id="KW-1185">Reference proteome</keyword>
<dbReference type="GeneID" id="117652102"/>
<evidence type="ECO:0000313" key="2">
    <source>
        <dbReference type="Proteomes" id="UP000515158"/>
    </source>
</evidence>
<evidence type="ECO:0000256" key="1">
    <source>
        <dbReference type="SAM" id="SignalP"/>
    </source>
</evidence>
<accession>A0A6P9A467</accession>
<dbReference type="RefSeq" id="XP_034252672.1">
    <property type="nucleotide sequence ID" value="XM_034396781.1"/>
</dbReference>
<reference evidence="3" key="1">
    <citation type="submission" date="2025-08" db="UniProtKB">
        <authorList>
            <consortium name="RefSeq"/>
        </authorList>
    </citation>
    <scope>IDENTIFICATION</scope>
    <source>
        <tissue evidence="3">Total insect</tissue>
    </source>
</reference>
<protein>
    <submittedName>
        <fullName evidence="3">Uncharacterized protein LOC117652102</fullName>
    </submittedName>
</protein>
<dbReference type="OrthoDB" id="10476426at2759"/>
<feature type="chain" id="PRO_5027895922" evidence="1">
    <location>
        <begin position="27"/>
        <end position="122"/>
    </location>
</feature>
<dbReference type="KEGG" id="tpal:117652102"/>
<organism evidence="3">
    <name type="scientific">Thrips palmi</name>
    <name type="common">Melon thrips</name>
    <dbReference type="NCBI Taxonomy" id="161013"/>
    <lineage>
        <taxon>Eukaryota</taxon>
        <taxon>Metazoa</taxon>
        <taxon>Ecdysozoa</taxon>
        <taxon>Arthropoda</taxon>
        <taxon>Hexapoda</taxon>
        <taxon>Insecta</taxon>
        <taxon>Pterygota</taxon>
        <taxon>Neoptera</taxon>
        <taxon>Paraneoptera</taxon>
        <taxon>Thysanoptera</taxon>
        <taxon>Terebrantia</taxon>
        <taxon>Thripoidea</taxon>
        <taxon>Thripidae</taxon>
        <taxon>Thrips</taxon>
    </lineage>
</organism>
<feature type="signal peptide" evidence="1">
    <location>
        <begin position="1"/>
        <end position="26"/>
    </location>
</feature>
<keyword evidence="1" id="KW-0732">Signal</keyword>
<dbReference type="InParanoid" id="A0A6P9A467"/>
<name>A0A6P9A467_THRPL</name>